<comment type="similarity">
    <text evidence="1">Belongs to the YggT family.</text>
</comment>
<keyword evidence="2" id="KW-1133">Transmembrane helix</keyword>
<dbReference type="GO" id="GO:0016020">
    <property type="term" value="C:membrane"/>
    <property type="evidence" value="ECO:0007669"/>
    <property type="project" value="InterPro"/>
</dbReference>
<organism evidence="4 6">
    <name type="scientific">Latilactobacillus curvatus</name>
    <name type="common">Lactobacillus curvatus</name>
    <dbReference type="NCBI Taxonomy" id="28038"/>
    <lineage>
        <taxon>Bacteria</taxon>
        <taxon>Bacillati</taxon>
        <taxon>Bacillota</taxon>
        <taxon>Bacilli</taxon>
        <taxon>Lactobacillales</taxon>
        <taxon>Lactobacillaceae</taxon>
        <taxon>Latilactobacillus</taxon>
    </lineage>
</organism>
<sequence>MQLFLFYVLLMLMYVVRIYSGIVVIYCLLTWIPEAMGSKLGRFVAKLVEPFLEIFDRFIPAIGGIGISAIAAFFVLYLVERGIGLLAQLLVGM</sequence>
<evidence type="ECO:0000313" key="6">
    <source>
        <dbReference type="Proteomes" id="UP001215533"/>
    </source>
</evidence>
<dbReference type="GeneID" id="49610107"/>
<dbReference type="AlphaFoldDB" id="A0AAJ5RG73"/>
<dbReference type="Proteomes" id="UP001215533">
    <property type="component" value="Chromosome"/>
</dbReference>
<dbReference type="EMBL" id="AP024685">
    <property type="protein sequence ID" value="BCX29974.1"/>
    <property type="molecule type" value="Genomic_DNA"/>
</dbReference>
<gene>
    <name evidence="3" type="ORF">LTWDN19_05410</name>
    <name evidence="4" type="ORF">PSR33_01935</name>
</gene>
<reference evidence="3 5" key="1">
    <citation type="submission" date="2021-05" db="EMBL/GenBank/DDBJ databases">
        <title>Complete Genome Sequence of Latilactobacillus sp. Strain WDN19, a High D-Aspartate-producing Lactic Acid Bacterium Isolated from a Japanese Pickle.</title>
        <authorList>
            <person name="Kajitani K."/>
            <person name="Takahashi S."/>
        </authorList>
    </citation>
    <scope>NUCLEOTIDE SEQUENCE [LARGE SCALE GENOMIC DNA]</scope>
    <source>
        <strain evidence="3 5">WDN19</strain>
    </source>
</reference>
<dbReference type="EMBL" id="CP117683">
    <property type="protein sequence ID" value="WDC92332.1"/>
    <property type="molecule type" value="Genomic_DNA"/>
</dbReference>
<dbReference type="RefSeq" id="WP_223315962.1">
    <property type="nucleotide sequence ID" value="NZ_AP024685.1"/>
</dbReference>
<feature type="transmembrane region" description="Helical" evidence="2">
    <location>
        <begin position="58"/>
        <end position="79"/>
    </location>
</feature>
<reference evidence="4" key="2">
    <citation type="submission" date="2023-02" db="EMBL/GenBank/DDBJ databases">
        <title>Complete genome sequence of Lactobacillus curvatus CACC879 isolated from Pig feces.</title>
        <authorList>
            <person name="Park S."/>
            <person name="Park M.A."/>
            <person name="Kim D.-H."/>
            <person name="Kim Y."/>
        </authorList>
    </citation>
    <scope>NUCLEOTIDE SEQUENCE</scope>
    <source>
        <strain evidence="4">CACC879</strain>
    </source>
</reference>
<accession>A0AAJ5RG73</accession>
<dbReference type="Pfam" id="PF02325">
    <property type="entry name" value="CCB3_YggT"/>
    <property type="match status" value="1"/>
</dbReference>
<evidence type="ECO:0000313" key="3">
    <source>
        <dbReference type="EMBL" id="BCX29974.1"/>
    </source>
</evidence>
<keyword evidence="2" id="KW-0812">Transmembrane</keyword>
<protein>
    <submittedName>
        <fullName evidence="4">YggT family protein</fullName>
    </submittedName>
</protein>
<dbReference type="PANTHER" id="PTHR33219:SF14">
    <property type="entry name" value="PROTEIN COFACTOR ASSEMBLY OF COMPLEX C SUBUNIT B CCB3, CHLOROPLASTIC-RELATED"/>
    <property type="match status" value="1"/>
</dbReference>
<evidence type="ECO:0000256" key="2">
    <source>
        <dbReference type="SAM" id="Phobius"/>
    </source>
</evidence>
<dbReference type="PANTHER" id="PTHR33219">
    <property type="entry name" value="YLMG HOMOLOG PROTEIN 2, CHLOROPLASTIC"/>
    <property type="match status" value="1"/>
</dbReference>
<name>A0AAJ5RG73_LATCU</name>
<evidence type="ECO:0000313" key="5">
    <source>
        <dbReference type="Proteomes" id="UP000825100"/>
    </source>
</evidence>
<feature type="transmembrane region" description="Helical" evidence="2">
    <location>
        <begin position="7"/>
        <end position="32"/>
    </location>
</feature>
<evidence type="ECO:0000256" key="1">
    <source>
        <dbReference type="ARBA" id="ARBA00010894"/>
    </source>
</evidence>
<keyword evidence="2" id="KW-0472">Membrane</keyword>
<keyword evidence="5" id="KW-1185">Reference proteome</keyword>
<evidence type="ECO:0000313" key="4">
    <source>
        <dbReference type="EMBL" id="WDC92332.1"/>
    </source>
</evidence>
<proteinExistence type="inferred from homology"/>
<dbReference type="Proteomes" id="UP000825100">
    <property type="component" value="Chromosome"/>
</dbReference>
<dbReference type="InterPro" id="IPR003425">
    <property type="entry name" value="CCB3/YggT"/>
</dbReference>